<organism evidence="3 4">
    <name type="scientific">Streptomyces fungicidicus</name>
    <dbReference type="NCBI Taxonomy" id="68203"/>
    <lineage>
        <taxon>Bacteria</taxon>
        <taxon>Bacillati</taxon>
        <taxon>Actinomycetota</taxon>
        <taxon>Actinomycetes</taxon>
        <taxon>Kitasatosporales</taxon>
        <taxon>Streptomycetaceae</taxon>
        <taxon>Streptomyces</taxon>
    </lineage>
</organism>
<dbReference type="GeneID" id="93886241"/>
<gene>
    <name evidence="3" type="ORF">CNQ36_25645</name>
</gene>
<dbReference type="RefSeq" id="WP_121547710.1">
    <property type="nucleotide sequence ID" value="NZ_CBDRCB010000038.1"/>
</dbReference>
<reference evidence="3 4" key="1">
    <citation type="submission" date="2017-09" db="EMBL/GenBank/DDBJ databases">
        <authorList>
            <person name="Zhang H."/>
            <person name="Hu S."/>
            <person name="Xu J."/>
            <person name="He Z."/>
        </authorList>
    </citation>
    <scope>NUCLEOTIDE SEQUENCE [LARGE SCALE GENOMIC DNA]</scope>
    <source>
        <strain evidence="3 4">TXX3120</strain>
    </source>
</reference>
<dbReference type="EMBL" id="CP023407">
    <property type="protein sequence ID" value="AYL38487.1"/>
    <property type="molecule type" value="Genomic_DNA"/>
</dbReference>
<proteinExistence type="inferred from homology"/>
<sequence>MRRTSLLCVPFAGAGASFFHPWAALTDGNPRIVALQLPGREWRLSEEPYRDVARAAAELLPVVTEEIGPDDRVVIFGHSLGAVLAYELAHLLVDRTGVDVARLFASGSPGPWTRRTRRATGLPDEEFLLRVKEFAGYDHEALSHPDMRELILPTLRADVEMHENYVPAGDRPLPVPVTAVRGTRDDLVTAEQTGEWARATSAGFTRAEVEGGHMYIAEDPGSLLRLVDDALAR</sequence>
<dbReference type="GO" id="GO:0008610">
    <property type="term" value="P:lipid biosynthetic process"/>
    <property type="evidence" value="ECO:0007669"/>
    <property type="project" value="TreeGrafter"/>
</dbReference>
<evidence type="ECO:0000313" key="3">
    <source>
        <dbReference type="EMBL" id="AYL38487.1"/>
    </source>
</evidence>
<feature type="domain" description="Thioesterase" evidence="2">
    <location>
        <begin position="5"/>
        <end position="229"/>
    </location>
</feature>
<dbReference type="KEGG" id="sfug:CNQ36_25645"/>
<dbReference type="InterPro" id="IPR029058">
    <property type="entry name" value="AB_hydrolase_fold"/>
</dbReference>
<dbReference type="SMR" id="A0A494UYK9"/>
<dbReference type="Gene3D" id="3.40.50.1820">
    <property type="entry name" value="alpha/beta hydrolase"/>
    <property type="match status" value="1"/>
</dbReference>
<evidence type="ECO:0000313" key="4">
    <source>
        <dbReference type="Proteomes" id="UP000282170"/>
    </source>
</evidence>
<dbReference type="SUPFAM" id="SSF53474">
    <property type="entry name" value="alpha/beta-Hydrolases"/>
    <property type="match status" value="1"/>
</dbReference>
<dbReference type="InterPro" id="IPR012223">
    <property type="entry name" value="TEII"/>
</dbReference>
<evidence type="ECO:0000256" key="1">
    <source>
        <dbReference type="ARBA" id="ARBA00007169"/>
    </source>
</evidence>
<comment type="similarity">
    <text evidence="1">Belongs to the thioesterase family.</text>
</comment>
<dbReference type="PANTHER" id="PTHR11487:SF0">
    <property type="entry name" value="S-ACYL FATTY ACID SYNTHASE THIOESTERASE, MEDIUM CHAIN"/>
    <property type="match status" value="1"/>
</dbReference>
<dbReference type="Pfam" id="PF00975">
    <property type="entry name" value="Thioesterase"/>
    <property type="match status" value="1"/>
</dbReference>
<dbReference type="AlphaFoldDB" id="A0A494UYK9"/>
<name>A0A494UYK9_9ACTN</name>
<dbReference type="PANTHER" id="PTHR11487">
    <property type="entry name" value="THIOESTERASE"/>
    <property type="match status" value="1"/>
</dbReference>
<dbReference type="InterPro" id="IPR001031">
    <property type="entry name" value="Thioesterase"/>
</dbReference>
<keyword evidence="4" id="KW-1185">Reference proteome</keyword>
<evidence type="ECO:0000259" key="2">
    <source>
        <dbReference type="Pfam" id="PF00975"/>
    </source>
</evidence>
<dbReference type="CDD" id="cd00741">
    <property type="entry name" value="Lipase"/>
    <property type="match status" value="1"/>
</dbReference>
<dbReference type="Proteomes" id="UP000282170">
    <property type="component" value="Chromosome"/>
</dbReference>
<protein>
    <submittedName>
        <fullName evidence="3">Thioesterase</fullName>
    </submittedName>
</protein>
<accession>A0A494UYK9</accession>